<proteinExistence type="inferred from homology"/>
<gene>
    <name evidence="4" type="ORF">ARAM_005660</name>
</gene>
<dbReference type="FunFam" id="1.25.40.720:FF:000004">
    <property type="entry name" value="WGS project CABT00000000 data, contig 2.6"/>
    <property type="match status" value="1"/>
</dbReference>
<sequence length="1012" mass="111392">MDGLITEIKTITHDQRSALTASGEISQHTSLQRGEPTPSASSNTEPASASDILAILKANPDQDEIARILFILDPSHAKYHSAHFSIRVPNPTTAQILNALVSITVPDHWDSINAGSKGSKTGNSRLRAALLRCLSSVPGISCLVAQLRSLIASSRASSQQANASGSQIQIRNILAIISALLEPKELALRLYTDIDMLYNNVTQKQVAWKELVSLLAASRILSVSAEALSLIRDVNAPSKIAWIGEGPQYASWLGTNIYHMASKLPVGYQEAHWKALASLTGRALSLGYTDQLVREIYAGLLIRQSLSEQYISLYEHLRWTEQLAVLEGIFRDIEKKYFLSESLDESDVSANHVVNGVAALCSILLSKRPNLEGQLIDWLSKGHGGSVQTVRLRRALLVNLAHQKDLIVTLLTRSLEQSADKIYIQHAPLRSQEANTEVVLLAAGYLQRLDPDSMKHIGRTGIFLNAVSNRLAAASTKARFLGMLIGTAISQLIEQPGKAMKFDLEEMESSEANWYMNLIQVSDRLGSVDSLKAPEENTTMSHQKPRKTLFSMANPSSTSSGQRSAKIVAIEEISASDGDDDDDDDEAEDDDLIPYEKPDEDPSDSDEDPTLIQRNKPTAPVYIRDLITYLRDTENVDRYELAITTAPSLIRRKTGFGTELAEHTDELALVLVGLQEQAKFPKFHEYRLQSMIALVVSQPLKMGRWFSAIFFDGDLSQVQRSAILTTLGLSARELAGAGEEDAKALGLPALQDSSFPSKKLPANLETLYLTDESPIASLTKSLSQASLQPLAANAADSLSGPNALKVRTFSSRMEVEKRRKEREAHRQKSTVKDLYKVLSEGFFYPLTGRFEIMILQFSSSTAPSHNPFLVPHLLCLFIQTLTLTLSTMGPHTPFLRSLTQETLTFLLSLHARPVSEEPSILAALLSLFLAVIDLNVGSGTSGEEQLVTEFATQVMELREWAGEIFDRTPATRDTSDPREQVRTLSAGVMVKLGEVMERYQGRLMGVNSGFKY</sequence>
<comment type="similarity">
    <text evidence="1">Belongs to the TEL2 family.</text>
</comment>
<protein>
    <recommendedName>
        <fullName evidence="3">Telomere length regulation protein conserved domain-containing protein</fullName>
    </recommendedName>
</protein>
<evidence type="ECO:0000256" key="1">
    <source>
        <dbReference type="ARBA" id="ARBA00006133"/>
    </source>
</evidence>
<feature type="region of interest" description="Disordered" evidence="2">
    <location>
        <begin position="16"/>
        <end position="46"/>
    </location>
</feature>
<dbReference type="OrthoDB" id="10258062at2759"/>
<reference evidence="4 5" key="1">
    <citation type="submission" date="2015-02" db="EMBL/GenBank/DDBJ databases">
        <title>Draft Genome Sequences of Two Closely-Related Aflatoxigenic Aspergillus Species Obtained from the Cote d'Ivoire.</title>
        <authorList>
            <person name="Moore G.G."/>
            <person name="Beltz S.B."/>
            <person name="Mack B.M."/>
        </authorList>
    </citation>
    <scope>NUCLEOTIDE SEQUENCE [LARGE SCALE GENOMIC DNA]</scope>
    <source>
        <strain evidence="4 5">SRRC1468</strain>
    </source>
</reference>
<evidence type="ECO:0000313" key="4">
    <source>
        <dbReference type="EMBL" id="KKK20278.1"/>
    </source>
</evidence>
<feature type="compositionally biased region" description="Polar residues" evidence="2">
    <location>
        <begin position="551"/>
        <end position="563"/>
    </location>
</feature>
<dbReference type="AlphaFoldDB" id="A0A0F8UL70"/>
<dbReference type="Proteomes" id="UP000034291">
    <property type="component" value="Unassembled WGS sequence"/>
</dbReference>
<dbReference type="GO" id="GO:0051879">
    <property type="term" value="F:Hsp90 protein binding"/>
    <property type="evidence" value="ECO:0007669"/>
    <property type="project" value="TreeGrafter"/>
</dbReference>
<dbReference type="GO" id="GO:0005829">
    <property type="term" value="C:cytosol"/>
    <property type="evidence" value="ECO:0007669"/>
    <property type="project" value="TreeGrafter"/>
</dbReference>
<feature type="compositionally biased region" description="Polar residues" evidence="2">
    <location>
        <begin position="17"/>
        <end position="46"/>
    </location>
</feature>
<accession>A0A0F8UL70</accession>
<dbReference type="Gene3D" id="1.25.40.720">
    <property type="entry name" value="Telomere length regulation protein 2, C-terminal domain"/>
    <property type="match status" value="1"/>
</dbReference>
<dbReference type="EMBL" id="JZBS01002075">
    <property type="protein sequence ID" value="KKK20278.1"/>
    <property type="molecule type" value="Genomic_DNA"/>
</dbReference>
<dbReference type="PANTHER" id="PTHR15830:SF10">
    <property type="entry name" value="TELOMERE LENGTH REGULATION PROTEIN TEL2 HOMOLOG"/>
    <property type="match status" value="1"/>
</dbReference>
<dbReference type="InterPro" id="IPR051970">
    <property type="entry name" value="TEL2_Regulation"/>
</dbReference>
<dbReference type="InterPro" id="IPR019337">
    <property type="entry name" value="Telomere_length_regulation_dom"/>
</dbReference>
<dbReference type="PANTHER" id="PTHR15830">
    <property type="entry name" value="TELOMERE LENGTH REGULATION PROTEIN TEL2 FAMILY MEMBER"/>
    <property type="match status" value="1"/>
</dbReference>
<comment type="caution">
    <text evidence="4">The sequence shown here is derived from an EMBL/GenBank/DDBJ whole genome shotgun (WGS) entry which is preliminary data.</text>
</comment>
<dbReference type="InterPro" id="IPR038528">
    <property type="entry name" value="TEL2_C_sf"/>
</dbReference>
<evidence type="ECO:0000259" key="3">
    <source>
        <dbReference type="Pfam" id="PF10193"/>
    </source>
</evidence>
<evidence type="ECO:0000256" key="2">
    <source>
        <dbReference type="SAM" id="MobiDB-lite"/>
    </source>
</evidence>
<evidence type="ECO:0000313" key="5">
    <source>
        <dbReference type="Proteomes" id="UP000034291"/>
    </source>
</evidence>
<dbReference type="GO" id="GO:0042162">
    <property type="term" value="F:telomeric DNA binding"/>
    <property type="evidence" value="ECO:0007669"/>
    <property type="project" value="TreeGrafter"/>
</dbReference>
<dbReference type="GO" id="GO:0051083">
    <property type="term" value="P:'de novo' cotranslational protein folding"/>
    <property type="evidence" value="ECO:0007669"/>
    <property type="project" value="TreeGrafter"/>
</dbReference>
<feature type="region of interest" description="Disordered" evidence="2">
    <location>
        <begin position="534"/>
        <end position="615"/>
    </location>
</feature>
<dbReference type="STRING" id="308745.A0A0F8UL70"/>
<feature type="domain" description="Telomere length regulation protein conserved" evidence="3">
    <location>
        <begin position="620"/>
        <end position="731"/>
    </location>
</feature>
<dbReference type="Pfam" id="PF10193">
    <property type="entry name" value="Telomere_reg-2"/>
    <property type="match status" value="1"/>
</dbReference>
<organism evidence="4 5">
    <name type="scientific">Aspergillus rambellii</name>
    <dbReference type="NCBI Taxonomy" id="308745"/>
    <lineage>
        <taxon>Eukaryota</taxon>
        <taxon>Fungi</taxon>
        <taxon>Dikarya</taxon>
        <taxon>Ascomycota</taxon>
        <taxon>Pezizomycotina</taxon>
        <taxon>Eurotiomycetes</taxon>
        <taxon>Eurotiomycetidae</taxon>
        <taxon>Eurotiales</taxon>
        <taxon>Aspergillaceae</taxon>
        <taxon>Aspergillus</taxon>
        <taxon>Aspergillus subgen. Nidulantes</taxon>
    </lineage>
</organism>
<name>A0A0F8UL70_9EURO</name>
<keyword evidence="5" id="KW-1185">Reference proteome</keyword>
<feature type="compositionally biased region" description="Acidic residues" evidence="2">
    <location>
        <begin position="577"/>
        <end position="609"/>
    </location>
</feature>